<keyword evidence="6" id="KW-0136">Cellulose degradation</keyword>
<evidence type="ECO:0000256" key="10">
    <source>
        <dbReference type="ARBA" id="ARBA00023157"/>
    </source>
</evidence>
<dbReference type="PROSITE" id="PS51164">
    <property type="entry name" value="CBM1_2"/>
    <property type="match status" value="1"/>
</dbReference>
<evidence type="ECO:0000256" key="4">
    <source>
        <dbReference type="ARBA" id="ARBA00022723"/>
    </source>
</evidence>
<evidence type="ECO:0000256" key="7">
    <source>
        <dbReference type="ARBA" id="ARBA00023002"/>
    </source>
</evidence>
<keyword evidence="7" id="KW-0560">Oxidoreductase</keyword>
<dbReference type="AlphaFoldDB" id="A0AAD5S721"/>
<evidence type="ECO:0000313" key="20">
    <source>
        <dbReference type="Proteomes" id="UP001212841"/>
    </source>
</evidence>
<feature type="chain" id="PRO_5041919655" description="lytic cellulose monooxygenase (C4-dehydrogenating)" evidence="17">
    <location>
        <begin position="19"/>
        <end position="296"/>
    </location>
</feature>
<dbReference type="GO" id="GO:0030245">
    <property type="term" value="P:cellulose catabolic process"/>
    <property type="evidence" value="ECO:0007669"/>
    <property type="project" value="UniProtKB-KW"/>
</dbReference>
<evidence type="ECO:0000259" key="18">
    <source>
        <dbReference type="PROSITE" id="PS51164"/>
    </source>
</evidence>
<dbReference type="GO" id="GO:0030248">
    <property type="term" value="F:cellulose binding"/>
    <property type="evidence" value="ECO:0007669"/>
    <property type="project" value="InterPro"/>
</dbReference>
<dbReference type="Pfam" id="PF03443">
    <property type="entry name" value="AA9"/>
    <property type="match status" value="1"/>
</dbReference>
<keyword evidence="3" id="KW-0964">Secreted</keyword>
<feature type="domain" description="CBM1" evidence="18">
    <location>
        <begin position="260"/>
        <end position="295"/>
    </location>
</feature>
<evidence type="ECO:0000256" key="1">
    <source>
        <dbReference type="ARBA" id="ARBA00001973"/>
    </source>
</evidence>
<dbReference type="PANTHER" id="PTHR33353">
    <property type="entry name" value="PUTATIVE (AFU_ORTHOLOGUE AFUA_1G12560)-RELATED"/>
    <property type="match status" value="1"/>
</dbReference>
<keyword evidence="10" id="KW-1015">Disulfide bond</keyword>
<dbReference type="InterPro" id="IPR049892">
    <property type="entry name" value="AA9"/>
</dbReference>
<dbReference type="PANTHER" id="PTHR33353:SF10">
    <property type="entry name" value="ENDO-BETA-1,4-GLUCANASE D"/>
    <property type="match status" value="1"/>
</dbReference>
<evidence type="ECO:0000256" key="11">
    <source>
        <dbReference type="ARBA" id="ARBA00023277"/>
    </source>
</evidence>
<dbReference type="InterPro" id="IPR000254">
    <property type="entry name" value="CBD"/>
</dbReference>
<evidence type="ECO:0000256" key="13">
    <source>
        <dbReference type="ARBA" id="ARBA00044502"/>
    </source>
</evidence>
<comment type="subcellular location">
    <subcellularLocation>
        <location evidence="2">Secreted</location>
    </subcellularLocation>
</comment>
<dbReference type="SUPFAM" id="SSF57180">
    <property type="entry name" value="Cellulose-binding domain"/>
    <property type="match status" value="1"/>
</dbReference>
<dbReference type="PROSITE" id="PS00562">
    <property type="entry name" value="CBM1_1"/>
    <property type="match status" value="1"/>
</dbReference>
<evidence type="ECO:0000313" key="19">
    <source>
        <dbReference type="EMBL" id="KAJ3045981.1"/>
    </source>
</evidence>
<dbReference type="GO" id="GO:0004497">
    <property type="term" value="F:monooxygenase activity"/>
    <property type="evidence" value="ECO:0007669"/>
    <property type="project" value="UniProtKB-KW"/>
</dbReference>
<keyword evidence="9" id="KW-0503">Monooxygenase</keyword>
<evidence type="ECO:0000256" key="16">
    <source>
        <dbReference type="SAM" id="MobiDB-lite"/>
    </source>
</evidence>
<proteinExistence type="inferred from homology"/>
<evidence type="ECO:0000256" key="3">
    <source>
        <dbReference type="ARBA" id="ARBA00022525"/>
    </source>
</evidence>
<sequence>MKAFAAVSALALVGSAQAHYYVKSINGNESCLRPISPPGKYIDNSPVTGGDISGAPIRCGQAEALVASPKTPCTLQAGSRVTLRYDSSVGHPGPEAIYVSKSASGPWTKINEDSKWCNNQWANDRFTGGTDYTFTLPSALPSGQYVMRTEHLGLHGAGTAGGAQFYIRCIDINVTGGGSGSLSPSVNFPGAYSGSTPGVQFNPYSGNNANYPNFGGALASWGTSQGCTSSGGGGNPPAQTTTQGNTQPPRTTTQNNGGGSGASLYGQCGGRSWTGPTTCAQGTCKVSNEYYSQCLP</sequence>
<feature type="compositionally biased region" description="Low complexity" evidence="16">
    <location>
        <begin position="236"/>
        <end position="255"/>
    </location>
</feature>
<comment type="cofactor">
    <cofactor evidence="1">
        <name>Cu(2+)</name>
        <dbReference type="ChEBI" id="CHEBI:29036"/>
    </cofactor>
</comment>
<dbReference type="InterPro" id="IPR005103">
    <property type="entry name" value="AA9_LPMO"/>
</dbReference>
<dbReference type="Pfam" id="PF00734">
    <property type="entry name" value="CBM_1"/>
    <property type="match status" value="1"/>
</dbReference>
<evidence type="ECO:0000256" key="2">
    <source>
        <dbReference type="ARBA" id="ARBA00004613"/>
    </source>
</evidence>
<evidence type="ECO:0000256" key="12">
    <source>
        <dbReference type="ARBA" id="ARBA00023326"/>
    </source>
</evidence>
<reference evidence="19" key="1">
    <citation type="submission" date="2020-05" db="EMBL/GenBank/DDBJ databases">
        <title>Phylogenomic resolution of chytrid fungi.</title>
        <authorList>
            <person name="Stajich J.E."/>
            <person name="Amses K."/>
            <person name="Simmons R."/>
            <person name="Seto K."/>
            <person name="Myers J."/>
            <person name="Bonds A."/>
            <person name="Quandt C.A."/>
            <person name="Barry K."/>
            <person name="Liu P."/>
            <person name="Grigoriev I."/>
            <person name="Longcore J.E."/>
            <person name="James T.Y."/>
        </authorList>
    </citation>
    <scope>NUCLEOTIDE SEQUENCE</scope>
    <source>
        <strain evidence="19">JEL0318</strain>
    </source>
</reference>
<dbReference type="GO" id="GO:0046872">
    <property type="term" value="F:metal ion binding"/>
    <property type="evidence" value="ECO:0007669"/>
    <property type="project" value="UniProtKB-KW"/>
</dbReference>
<organism evidence="19 20">
    <name type="scientific">Rhizophlyctis rosea</name>
    <dbReference type="NCBI Taxonomy" id="64517"/>
    <lineage>
        <taxon>Eukaryota</taxon>
        <taxon>Fungi</taxon>
        <taxon>Fungi incertae sedis</taxon>
        <taxon>Chytridiomycota</taxon>
        <taxon>Chytridiomycota incertae sedis</taxon>
        <taxon>Chytridiomycetes</taxon>
        <taxon>Rhizophlyctidales</taxon>
        <taxon>Rhizophlyctidaceae</taxon>
        <taxon>Rhizophlyctis</taxon>
    </lineage>
</organism>
<name>A0AAD5S721_9FUNG</name>
<feature type="signal peptide" evidence="17">
    <location>
        <begin position="1"/>
        <end position="18"/>
    </location>
</feature>
<dbReference type="SMART" id="SM00236">
    <property type="entry name" value="fCBD"/>
    <property type="match status" value="1"/>
</dbReference>
<keyword evidence="12" id="KW-0624">Polysaccharide degradation</keyword>
<evidence type="ECO:0000256" key="6">
    <source>
        <dbReference type="ARBA" id="ARBA00023001"/>
    </source>
</evidence>
<gene>
    <name evidence="19" type="ORF">HK097_001075</name>
</gene>
<evidence type="ECO:0000256" key="9">
    <source>
        <dbReference type="ARBA" id="ARBA00023033"/>
    </source>
</evidence>
<evidence type="ECO:0000256" key="14">
    <source>
        <dbReference type="ARBA" id="ARBA00045077"/>
    </source>
</evidence>
<dbReference type="InterPro" id="IPR035971">
    <property type="entry name" value="CBD_sf"/>
</dbReference>
<dbReference type="Proteomes" id="UP001212841">
    <property type="component" value="Unassembled WGS sequence"/>
</dbReference>
<feature type="region of interest" description="Disordered" evidence="16">
    <location>
        <begin position="225"/>
        <end position="260"/>
    </location>
</feature>
<evidence type="ECO:0000256" key="8">
    <source>
        <dbReference type="ARBA" id="ARBA00023008"/>
    </source>
</evidence>
<keyword evidence="4" id="KW-0479">Metal-binding</keyword>
<dbReference type="Gene3D" id="2.70.50.70">
    <property type="match status" value="1"/>
</dbReference>
<evidence type="ECO:0000256" key="15">
    <source>
        <dbReference type="ARBA" id="ARBA00047174"/>
    </source>
</evidence>
<evidence type="ECO:0000256" key="17">
    <source>
        <dbReference type="SAM" id="SignalP"/>
    </source>
</evidence>
<comment type="caution">
    <text evidence="19">The sequence shown here is derived from an EMBL/GenBank/DDBJ whole genome shotgun (WGS) entry which is preliminary data.</text>
</comment>
<dbReference type="EC" id="1.14.99.56" evidence="15"/>
<keyword evidence="8" id="KW-0186">Copper</keyword>
<comment type="catalytic activity">
    <reaction evidence="14">
        <text>[(1-&gt;4)-beta-D-glucosyl]n+m + reduced acceptor + O2 = 4-dehydro-beta-D-glucosyl-[(1-&gt;4)-beta-D-glucosyl]n-1 + [(1-&gt;4)-beta-D-glucosyl]m + acceptor + H2O.</text>
        <dbReference type="EC" id="1.14.99.56"/>
    </reaction>
</comment>
<keyword evidence="11" id="KW-0119">Carbohydrate metabolism</keyword>
<protein>
    <recommendedName>
        <fullName evidence="15">lytic cellulose monooxygenase (C4-dehydrogenating)</fullName>
        <ecNumber evidence="15">1.14.99.56</ecNumber>
    </recommendedName>
</protein>
<keyword evidence="5 17" id="KW-0732">Signal</keyword>
<dbReference type="GO" id="GO:0005576">
    <property type="term" value="C:extracellular region"/>
    <property type="evidence" value="ECO:0007669"/>
    <property type="project" value="UniProtKB-SubCell"/>
</dbReference>
<keyword evidence="20" id="KW-1185">Reference proteome</keyword>
<accession>A0AAD5S721</accession>
<comment type="similarity">
    <text evidence="13">Belongs to the polysaccharide monooxygenase AA9 family.</text>
</comment>
<dbReference type="EMBL" id="JADGJD010001203">
    <property type="protein sequence ID" value="KAJ3045981.1"/>
    <property type="molecule type" value="Genomic_DNA"/>
</dbReference>
<evidence type="ECO:0000256" key="5">
    <source>
        <dbReference type="ARBA" id="ARBA00022729"/>
    </source>
</evidence>